<gene>
    <name evidence="1" type="primary">dnaE</name>
    <name evidence="1" type="ORF">HH195_00895</name>
</gene>
<name>A0ACD1BAR4_9CLOT</name>
<dbReference type="EMBL" id="CP051754">
    <property type="protein sequence ID" value="QPJ84545.1"/>
    <property type="molecule type" value="Genomic_DNA"/>
</dbReference>
<keyword evidence="2" id="KW-1185">Reference proteome</keyword>
<keyword evidence="1" id="KW-0548">Nucleotidyltransferase</keyword>
<protein>
    <submittedName>
        <fullName evidence="1">DNA polymerase III subunit alpha</fullName>
        <ecNumber evidence="1">2.7.7.7</ecNumber>
    </submittedName>
</protein>
<evidence type="ECO:0000313" key="1">
    <source>
        <dbReference type="EMBL" id="QPJ84545.1"/>
    </source>
</evidence>
<sequence>MSDKKFCHLHLHTGYSLLDGSGKIKQIISRAKELGMESIAITDHGVMYGCADFYKEAKEQGIKPILGCEVYVVPKSMKIKSVDSDNKTYHLVLLVKNQKGYENLMKIVSVASIEGFYYKPRVDREFLKAHSEGLIALSACLGGEVQKAILENNINKATEAALFYKEIFKDGFYLELQNHGMRQQRKVNEENIKLAKELDIPLIATNDVHYIYQEDSKAHDILMCIQTGKTVNDENRRRYPSDQFYLKSPDEMWDMFDYIPKALENTIKIANECNYDYEFHVSKLPKYQLPEGENDPYEYLLKNCFKGLVKRYDVFKEIKDNFNYKDVVEFSKTNEDAKVLVDRLLYETEIIKQMGYVDYFLIVWDFIKYAVDNGIPTGAGRGSAAGSIVSYTLDITKIDPMKYGLLFERELRCAR</sequence>
<proteinExistence type="predicted"/>
<organism evidence="1 2">
    <name type="scientific">Candidatus Sarcina troglodytae</name>
    <dbReference type="NCBI Taxonomy" id="2726954"/>
    <lineage>
        <taxon>Bacteria</taxon>
        <taxon>Bacillati</taxon>
        <taxon>Bacillota</taxon>
        <taxon>Clostridia</taxon>
        <taxon>Eubacteriales</taxon>
        <taxon>Clostridiaceae</taxon>
        <taxon>Sarcina</taxon>
    </lineage>
</organism>
<dbReference type="Proteomes" id="UP000594603">
    <property type="component" value="Chromosome"/>
</dbReference>
<reference evidence="1" key="1">
    <citation type="submission" date="2020-04" db="EMBL/GenBank/DDBJ databases">
        <title>A novel bacterium ('Candidatus Sarcina troglodytae' sp. nov.) linked to a protracted, uniformly lethal epizootic among sanctuary western chimpanzees (Pan troglodytes verus) in Sierra Leone.</title>
        <authorList>
            <person name="Owens L.A."/>
            <person name="Colitti B."/>
            <person name="Hirji I."/>
            <person name="Pizaro A."/>
            <person name="Jaffe J.E."/>
            <person name="Moittie S."/>
            <person name="Bishop-Lilly K.A."/>
            <person name="Estrella L.A."/>
            <person name="Voegtly L.J."/>
            <person name="Kuhn J.H."/>
            <person name="Suen G."/>
            <person name="Deblois C.L."/>
            <person name="Dunn C."/>
            <person name="Juan-Salles C."/>
            <person name="Goldberg T.L."/>
        </authorList>
    </citation>
    <scope>NUCLEOTIDE SEQUENCE</scope>
    <source>
        <strain evidence="1">JB2</strain>
    </source>
</reference>
<dbReference type="EC" id="2.7.7.7" evidence="1"/>
<accession>A0ACD1BAR4</accession>
<keyword evidence="1" id="KW-0808">Transferase</keyword>
<evidence type="ECO:0000313" key="2">
    <source>
        <dbReference type="Proteomes" id="UP000594603"/>
    </source>
</evidence>